<keyword evidence="2" id="KW-1133">Transmembrane helix</keyword>
<feature type="region of interest" description="Disordered" evidence="1">
    <location>
        <begin position="197"/>
        <end position="234"/>
    </location>
</feature>
<dbReference type="AlphaFoldDB" id="A0AAE0MEG0"/>
<feature type="transmembrane region" description="Helical" evidence="2">
    <location>
        <begin position="247"/>
        <end position="270"/>
    </location>
</feature>
<accession>A0AAE0MEG0</accession>
<protein>
    <submittedName>
        <fullName evidence="3">Uncharacterized protein</fullName>
    </submittedName>
</protein>
<dbReference type="EMBL" id="JAUEDM010000001">
    <property type="protein sequence ID" value="KAK3329432.1"/>
    <property type="molecule type" value="Genomic_DNA"/>
</dbReference>
<gene>
    <name evidence="3" type="ORF">B0H66DRAFT_24641</name>
</gene>
<evidence type="ECO:0000256" key="1">
    <source>
        <dbReference type="SAM" id="MobiDB-lite"/>
    </source>
</evidence>
<name>A0AAE0MEG0_9PEZI</name>
<proteinExistence type="predicted"/>
<evidence type="ECO:0000313" key="3">
    <source>
        <dbReference type="EMBL" id="KAK3329432.1"/>
    </source>
</evidence>
<sequence>MAATTTIADYWQPIGPLTTTYTEPEWCSRYFVRAGVDGETMFRGNFLLAPIPTPAPPCAISGFVWGGYYSPGVCPSGWTSVGVPTDSTLPGETASYCCPSEHTLSLVSDTMCWSEVGFGLNKPMLTIDEIIFDKARSTSSTTRYTTSGPLEFDMTRIHEGKTDTYRLPVRAVVYPVQVRFQASDASILGAAAFATTTPTPTVSSSTAGSEPGGSLSRGIRTTDSTEGTGLPDYNSVDQQGLSTVVKVGLGVGVSLLSISLGILAFLFFYCRGRRNQNNKRQSIYSAAGLPGMPEVEGAEMYEKEAVSRRQELPTSPGFWEAASSDPPRPVYELDTHDMPPSWPRATVVRDRERETEGQG</sequence>
<evidence type="ECO:0000256" key="2">
    <source>
        <dbReference type="SAM" id="Phobius"/>
    </source>
</evidence>
<feature type="compositionally biased region" description="Low complexity" evidence="1">
    <location>
        <begin position="197"/>
        <end position="209"/>
    </location>
</feature>
<feature type="region of interest" description="Disordered" evidence="1">
    <location>
        <begin position="309"/>
        <end position="359"/>
    </location>
</feature>
<keyword evidence="2" id="KW-0472">Membrane</keyword>
<feature type="compositionally biased region" description="Basic and acidic residues" evidence="1">
    <location>
        <begin position="347"/>
        <end position="359"/>
    </location>
</feature>
<reference evidence="3" key="2">
    <citation type="submission" date="2023-06" db="EMBL/GenBank/DDBJ databases">
        <authorList>
            <consortium name="Lawrence Berkeley National Laboratory"/>
            <person name="Haridas S."/>
            <person name="Hensen N."/>
            <person name="Bonometti L."/>
            <person name="Westerberg I."/>
            <person name="Brannstrom I.O."/>
            <person name="Guillou S."/>
            <person name="Cros-Aarteil S."/>
            <person name="Calhoun S."/>
            <person name="Kuo A."/>
            <person name="Mondo S."/>
            <person name="Pangilinan J."/>
            <person name="Riley R."/>
            <person name="Labutti K."/>
            <person name="Andreopoulos B."/>
            <person name="Lipzen A."/>
            <person name="Chen C."/>
            <person name="Yanf M."/>
            <person name="Daum C."/>
            <person name="Ng V."/>
            <person name="Clum A."/>
            <person name="Steindorff A."/>
            <person name="Ohm R."/>
            <person name="Martin F."/>
            <person name="Silar P."/>
            <person name="Natvig D."/>
            <person name="Lalanne C."/>
            <person name="Gautier V."/>
            <person name="Ament-Velasquez S.L."/>
            <person name="Kruys A."/>
            <person name="Hutchinson M.I."/>
            <person name="Powell A.J."/>
            <person name="Barry K."/>
            <person name="Miller A.N."/>
            <person name="Grigoriev I.V."/>
            <person name="Debuchy R."/>
            <person name="Gladieux P."/>
            <person name="Thoren M.H."/>
            <person name="Johannesson H."/>
        </authorList>
    </citation>
    <scope>NUCLEOTIDE SEQUENCE</scope>
    <source>
        <strain evidence="3">CBS 118394</strain>
    </source>
</reference>
<keyword evidence="4" id="KW-1185">Reference proteome</keyword>
<dbReference type="Proteomes" id="UP001283341">
    <property type="component" value="Unassembled WGS sequence"/>
</dbReference>
<reference evidence="3" key="1">
    <citation type="journal article" date="2023" name="Mol. Phylogenet. Evol.">
        <title>Genome-scale phylogeny and comparative genomics of the fungal order Sordariales.</title>
        <authorList>
            <person name="Hensen N."/>
            <person name="Bonometti L."/>
            <person name="Westerberg I."/>
            <person name="Brannstrom I.O."/>
            <person name="Guillou S."/>
            <person name="Cros-Aarteil S."/>
            <person name="Calhoun S."/>
            <person name="Haridas S."/>
            <person name="Kuo A."/>
            <person name="Mondo S."/>
            <person name="Pangilinan J."/>
            <person name="Riley R."/>
            <person name="LaButti K."/>
            <person name="Andreopoulos B."/>
            <person name="Lipzen A."/>
            <person name="Chen C."/>
            <person name="Yan M."/>
            <person name="Daum C."/>
            <person name="Ng V."/>
            <person name="Clum A."/>
            <person name="Steindorff A."/>
            <person name="Ohm R.A."/>
            <person name="Martin F."/>
            <person name="Silar P."/>
            <person name="Natvig D.O."/>
            <person name="Lalanne C."/>
            <person name="Gautier V."/>
            <person name="Ament-Velasquez S.L."/>
            <person name="Kruys A."/>
            <person name="Hutchinson M.I."/>
            <person name="Powell A.J."/>
            <person name="Barry K."/>
            <person name="Miller A.N."/>
            <person name="Grigoriev I.V."/>
            <person name="Debuchy R."/>
            <person name="Gladieux P."/>
            <person name="Hiltunen Thoren M."/>
            <person name="Johannesson H."/>
        </authorList>
    </citation>
    <scope>NUCLEOTIDE SEQUENCE</scope>
    <source>
        <strain evidence="3">CBS 118394</strain>
    </source>
</reference>
<comment type="caution">
    <text evidence="3">The sequence shown here is derived from an EMBL/GenBank/DDBJ whole genome shotgun (WGS) entry which is preliminary data.</text>
</comment>
<organism evidence="3 4">
    <name type="scientific">Apodospora peruviana</name>
    <dbReference type="NCBI Taxonomy" id="516989"/>
    <lineage>
        <taxon>Eukaryota</taxon>
        <taxon>Fungi</taxon>
        <taxon>Dikarya</taxon>
        <taxon>Ascomycota</taxon>
        <taxon>Pezizomycotina</taxon>
        <taxon>Sordariomycetes</taxon>
        <taxon>Sordariomycetidae</taxon>
        <taxon>Sordariales</taxon>
        <taxon>Lasiosphaeriaceae</taxon>
        <taxon>Apodospora</taxon>
    </lineage>
</organism>
<keyword evidence="2" id="KW-0812">Transmembrane</keyword>
<evidence type="ECO:0000313" key="4">
    <source>
        <dbReference type="Proteomes" id="UP001283341"/>
    </source>
</evidence>